<dbReference type="SUPFAM" id="SSF52283">
    <property type="entry name" value="Formate/glycerate dehydrogenase catalytic domain-like"/>
    <property type="match status" value="1"/>
</dbReference>
<dbReference type="InterPro" id="IPR050857">
    <property type="entry name" value="D-2-hydroxyacid_DH"/>
</dbReference>
<dbReference type="PROSITE" id="PS00671">
    <property type="entry name" value="D_2_HYDROXYACID_DH_3"/>
    <property type="match status" value="1"/>
</dbReference>
<evidence type="ECO:0000256" key="1">
    <source>
        <dbReference type="ARBA" id="ARBA00005854"/>
    </source>
</evidence>
<dbReference type="Pfam" id="PF00389">
    <property type="entry name" value="2-Hacid_dh"/>
    <property type="match status" value="1"/>
</dbReference>
<evidence type="ECO:0000256" key="4">
    <source>
        <dbReference type="ARBA" id="ARBA00023027"/>
    </source>
</evidence>
<dbReference type="AlphaFoldDB" id="A0A162LEZ4"/>
<dbReference type="InterPro" id="IPR036291">
    <property type="entry name" value="NAD(P)-bd_dom_sf"/>
</dbReference>
<dbReference type="GO" id="GO:0051287">
    <property type="term" value="F:NAD binding"/>
    <property type="evidence" value="ECO:0007669"/>
    <property type="project" value="InterPro"/>
</dbReference>
<keyword evidence="2" id="KW-0028">Amino-acid biosynthesis</keyword>
<dbReference type="Pfam" id="PF02826">
    <property type="entry name" value="2-Hacid_dh_C"/>
    <property type="match status" value="1"/>
</dbReference>
<reference evidence="8 9" key="1">
    <citation type="submission" date="2015-12" db="EMBL/GenBank/DDBJ databases">
        <title>Genome sequence of Tistrella mobilis MCCC 1A02139.</title>
        <authorList>
            <person name="Lu L."/>
            <person name="Lai Q."/>
            <person name="Shao Z."/>
            <person name="Qian P."/>
        </authorList>
    </citation>
    <scope>NUCLEOTIDE SEQUENCE [LARGE SCALE GENOMIC DNA]</scope>
    <source>
        <strain evidence="8 9">MCCC 1A02139</strain>
    </source>
</reference>
<dbReference type="CDD" id="cd12169">
    <property type="entry name" value="PGDH_like_1"/>
    <property type="match status" value="1"/>
</dbReference>
<dbReference type="PANTHER" id="PTHR42789">
    <property type="entry name" value="D-ISOMER SPECIFIC 2-HYDROXYACID DEHYDROGENASE FAMILY PROTEIN (AFU_ORTHOLOGUE AFUA_6G10090)"/>
    <property type="match status" value="1"/>
</dbReference>
<comment type="similarity">
    <text evidence="1 5">Belongs to the D-isomer specific 2-hydroxyacid dehydrogenase family.</text>
</comment>
<accession>A0A162LEZ4</accession>
<evidence type="ECO:0000259" key="7">
    <source>
        <dbReference type="Pfam" id="PF02826"/>
    </source>
</evidence>
<dbReference type="PROSITE" id="PS00065">
    <property type="entry name" value="D_2_HYDROXYACID_DH_1"/>
    <property type="match status" value="1"/>
</dbReference>
<dbReference type="Proteomes" id="UP000075787">
    <property type="component" value="Unassembled WGS sequence"/>
</dbReference>
<dbReference type="InterPro" id="IPR006139">
    <property type="entry name" value="D-isomer_2_OHA_DH_cat_dom"/>
</dbReference>
<dbReference type="InterPro" id="IPR029753">
    <property type="entry name" value="D-isomer_DH_CS"/>
</dbReference>
<gene>
    <name evidence="8" type="ORF">AUP44_24690</name>
</gene>
<evidence type="ECO:0000256" key="5">
    <source>
        <dbReference type="RuleBase" id="RU003719"/>
    </source>
</evidence>
<dbReference type="InterPro" id="IPR029752">
    <property type="entry name" value="D-isomer_DH_CS1"/>
</dbReference>
<evidence type="ECO:0000256" key="3">
    <source>
        <dbReference type="ARBA" id="ARBA00023002"/>
    </source>
</evidence>
<proteinExistence type="inferred from homology"/>
<keyword evidence="3 5" id="KW-0560">Oxidoreductase</keyword>
<dbReference type="GO" id="GO:0008652">
    <property type="term" value="P:amino acid biosynthetic process"/>
    <property type="evidence" value="ECO:0007669"/>
    <property type="project" value="UniProtKB-KW"/>
</dbReference>
<dbReference type="SUPFAM" id="SSF51735">
    <property type="entry name" value="NAD(P)-binding Rossmann-fold domains"/>
    <property type="match status" value="1"/>
</dbReference>
<dbReference type="OrthoDB" id="9793626at2"/>
<comment type="caution">
    <text evidence="8">The sequence shown here is derived from an EMBL/GenBank/DDBJ whole genome shotgun (WGS) entry which is preliminary data.</text>
</comment>
<evidence type="ECO:0000313" key="9">
    <source>
        <dbReference type="Proteomes" id="UP000075787"/>
    </source>
</evidence>
<evidence type="ECO:0000259" key="6">
    <source>
        <dbReference type="Pfam" id="PF00389"/>
    </source>
</evidence>
<dbReference type="EMBL" id="LPZR01000081">
    <property type="protein sequence ID" value="KYO54705.1"/>
    <property type="molecule type" value="Genomic_DNA"/>
</dbReference>
<feature type="domain" description="D-isomer specific 2-hydroxyacid dehydrogenase NAD-binding" evidence="7">
    <location>
        <begin position="113"/>
        <end position="287"/>
    </location>
</feature>
<dbReference type="FunFam" id="3.40.50.720:FF:000203">
    <property type="entry name" value="D-3-phosphoglycerate dehydrogenase (SerA)"/>
    <property type="match status" value="1"/>
</dbReference>
<organism evidence="8 9">
    <name type="scientific">Tistrella mobilis</name>
    <dbReference type="NCBI Taxonomy" id="171437"/>
    <lineage>
        <taxon>Bacteria</taxon>
        <taxon>Pseudomonadati</taxon>
        <taxon>Pseudomonadota</taxon>
        <taxon>Alphaproteobacteria</taxon>
        <taxon>Geminicoccales</taxon>
        <taxon>Geminicoccaceae</taxon>
        <taxon>Tistrella</taxon>
    </lineage>
</organism>
<dbReference type="GeneID" id="97241469"/>
<sequence>MRYRCAILDDYHDVATGFADWSAVEDRAALTVFHTGFADEEAVVAALAGFHIVCVMRERTPLPARVLERLPDLRLIVTTGMHNAAIDTEAAGAQGITVCGTEGLAAPTVELTFALILEVMRGAGAESARMKAGQPWQTVMGRGLEGKTLGVLGLGRLGGRVAEVAQAFGMKVVAWSPNLTEARCREVGAALTSKEDLLATADIVTIHLKLGDRSRGLVDAAALGMMKPGAVLINTSRGPIVDEAALIDALSTGRLAGAGLDVYDREPLPADHPFRQLPTVVVSPHLGYVTAENFRIFYRQTAEAVAAWLDGAPVRRIVQGI</sequence>
<evidence type="ECO:0000256" key="2">
    <source>
        <dbReference type="ARBA" id="ARBA00022605"/>
    </source>
</evidence>
<dbReference type="GO" id="GO:0016616">
    <property type="term" value="F:oxidoreductase activity, acting on the CH-OH group of donors, NAD or NADP as acceptor"/>
    <property type="evidence" value="ECO:0007669"/>
    <property type="project" value="InterPro"/>
</dbReference>
<name>A0A162LEZ4_9PROT</name>
<dbReference type="PANTHER" id="PTHR42789:SF1">
    <property type="entry name" value="D-ISOMER SPECIFIC 2-HYDROXYACID DEHYDROGENASE FAMILY PROTEIN (AFU_ORTHOLOGUE AFUA_6G10090)"/>
    <property type="match status" value="1"/>
</dbReference>
<feature type="domain" description="D-isomer specific 2-hydroxyacid dehydrogenase catalytic" evidence="6">
    <location>
        <begin position="31"/>
        <end position="318"/>
    </location>
</feature>
<protein>
    <submittedName>
        <fullName evidence="8">Hydroxyacid dehydrogenase</fullName>
    </submittedName>
</protein>
<keyword evidence="4" id="KW-0520">NAD</keyword>
<dbReference type="InterPro" id="IPR006140">
    <property type="entry name" value="D-isomer_DH_NAD-bd"/>
</dbReference>
<evidence type="ECO:0000313" key="8">
    <source>
        <dbReference type="EMBL" id="KYO54705.1"/>
    </source>
</evidence>
<dbReference type="Gene3D" id="3.40.50.720">
    <property type="entry name" value="NAD(P)-binding Rossmann-like Domain"/>
    <property type="match status" value="2"/>
</dbReference>
<dbReference type="RefSeq" id="WP_062762804.1">
    <property type="nucleotide sequence ID" value="NZ_CP121045.1"/>
</dbReference>